<evidence type="ECO:0000313" key="1">
    <source>
        <dbReference type="Proteomes" id="UP001165740"/>
    </source>
</evidence>
<keyword evidence="1" id="KW-1185">Reference proteome</keyword>
<dbReference type="InterPro" id="IPR046350">
    <property type="entry name" value="Cystatin_sf"/>
</dbReference>
<reference evidence="2" key="1">
    <citation type="submission" date="2025-08" db="UniProtKB">
        <authorList>
            <consortium name="RefSeq"/>
        </authorList>
    </citation>
    <scope>IDENTIFICATION</scope>
</reference>
<dbReference type="GeneID" id="106060230"/>
<evidence type="ECO:0000313" key="2">
    <source>
        <dbReference type="RefSeq" id="XP_055880448.1"/>
    </source>
</evidence>
<gene>
    <name evidence="2" type="primary">LOC106060230</name>
</gene>
<dbReference type="SUPFAM" id="SSF54403">
    <property type="entry name" value="Cystatin/monellin"/>
    <property type="match status" value="1"/>
</dbReference>
<dbReference type="RefSeq" id="XP_055880448.1">
    <property type="nucleotide sequence ID" value="XM_056024473.1"/>
</dbReference>
<accession>A0A9W2ZZT2</accession>
<dbReference type="Gene3D" id="3.10.450.10">
    <property type="match status" value="1"/>
</dbReference>
<sequence>MTRHFGSLLCQSVSTKQLKGLRMSNLWSLSVFCLTLYVTCQAFGLPGGWSPATLANDHPVVVFLMTKVNQTYAEQGDSAERTLVKTEVKQQVVAGVNYDITAYLEAGLERDKCVGVVWAREWLNEPDRYQLTKGPNCTKV</sequence>
<protein>
    <submittedName>
        <fullName evidence="2">Uncharacterized protein LOC106060230 isoform X2</fullName>
    </submittedName>
</protein>
<proteinExistence type="predicted"/>
<dbReference type="AlphaFoldDB" id="A0A9W2ZZT2"/>
<dbReference type="Proteomes" id="UP001165740">
    <property type="component" value="Chromosome 3"/>
</dbReference>
<name>A0A9W2ZZT2_BIOGL</name>
<organism evidence="1 2">
    <name type="scientific">Biomphalaria glabrata</name>
    <name type="common">Bloodfluke planorb</name>
    <name type="synonym">Freshwater snail</name>
    <dbReference type="NCBI Taxonomy" id="6526"/>
    <lineage>
        <taxon>Eukaryota</taxon>
        <taxon>Metazoa</taxon>
        <taxon>Spiralia</taxon>
        <taxon>Lophotrochozoa</taxon>
        <taxon>Mollusca</taxon>
        <taxon>Gastropoda</taxon>
        <taxon>Heterobranchia</taxon>
        <taxon>Euthyneura</taxon>
        <taxon>Panpulmonata</taxon>
        <taxon>Hygrophila</taxon>
        <taxon>Lymnaeoidea</taxon>
        <taxon>Planorbidae</taxon>
        <taxon>Biomphalaria</taxon>
    </lineage>
</organism>